<gene>
    <name evidence="2" type="ORF">Cvel_11135</name>
</gene>
<protein>
    <submittedName>
        <fullName evidence="2">Uncharacterized protein</fullName>
    </submittedName>
</protein>
<accession>A0A0G4I5C2</accession>
<reference evidence="2" key="1">
    <citation type="submission" date="2014-11" db="EMBL/GenBank/DDBJ databases">
        <authorList>
            <person name="Otto D Thomas"/>
            <person name="Naeem Raeece"/>
        </authorList>
    </citation>
    <scope>NUCLEOTIDE SEQUENCE</scope>
</reference>
<proteinExistence type="predicted"/>
<feature type="region of interest" description="Disordered" evidence="1">
    <location>
        <begin position="48"/>
        <end position="75"/>
    </location>
</feature>
<feature type="region of interest" description="Disordered" evidence="1">
    <location>
        <begin position="94"/>
        <end position="121"/>
    </location>
</feature>
<dbReference type="VEuPathDB" id="CryptoDB:Cvel_11135"/>
<organism evidence="2">
    <name type="scientific">Chromera velia CCMP2878</name>
    <dbReference type="NCBI Taxonomy" id="1169474"/>
    <lineage>
        <taxon>Eukaryota</taxon>
        <taxon>Sar</taxon>
        <taxon>Alveolata</taxon>
        <taxon>Colpodellida</taxon>
        <taxon>Chromeraceae</taxon>
        <taxon>Chromera</taxon>
    </lineage>
</organism>
<sequence>MLQMYSPEIDPFPSHALYSGRTLLHFSVALAELRAAASFADCQELAVQEGGRGEKPEGIGGKTTSGGPRKKEDHCQSCRESKLFRSFRMGLRSHQVHVRRKESPDQDSLADSASMPTAALP</sequence>
<dbReference type="EMBL" id="CDMZ01005181">
    <property type="protein sequence ID" value="CEM52207.1"/>
    <property type="molecule type" value="Genomic_DNA"/>
</dbReference>
<dbReference type="AlphaFoldDB" id="A0A0G4I5C2"/>
<evidence type="ECO:0000313" key="2">
    <source>
        <dbReference type="EMBL" id="CEM52207.1"/>
    </source>
</evidence>
<name>A0A0G4I5C2_9ALVE</name>
<evidence type="ECO:0000256" key="1">
    <source>
        <dbReference type="SAM" id="MobiDB-lite"/>
    </source>
</evidence>